<accession>A0A6G1HYD9</accession>
<reference evidence="2" key="1">
    <citation type="journal article" date="2020" name="Stud. Mycol.">
        <title>101 Dothideomycetes genomes: a test case for predicting lifestyles and emergence of pathogens.</title>
        <authorList>
            <person name="Haridas S."/>
            <person name="Albert R."/>
            <person name="Binder M."/>
            <person name="Bloem J."/>
            <person name="Labutti K."/>
            <person name="Salamov A."/>
            <person name="Andreopoulos B."/>
            <person name="Baker S."/>
            <person name="Barry K."/>
            <person name="Bills G."/>
            <person name="Bluhm B."/>
            <person name="Cannon C."/>
            <person name="Castanera R."/>
            <person name="Culley D."/>
            <person name="Daum C."/>
            <person name="Ezra D."/>
            <person name="Gonzalez J."/>
            <person name="Henrissat B."/>
            <person name="Kuo A."/>
            <person name="Liang C."/>
            <person name="Lipzen A."/>
            <person name="Lutzoni F."/>
            <person name="Magnuson J."/>
            <person name="Mondo S."/>
            <person name="Nolan M."/>
            <person name="Ohm R."/>
            <person name="Pangilinan J."/>
            <person name="Park H.-J."/>
            <person name="Ramirez L."/>
            <person name="Alfaro M."/>
            <person name="Sun H."/>
            <person name="Tritt A."/>
            <person name="Yoshinaga Y."/>
            <person name="Zwiers L.-H."/>
            <person name="Turgeon B."/>
            <person name="Goodwin S."/>
            <person name="Spatafora J."/>
            <person name="Crous P."/>
            <person name="Grigoriev I."/>
        </authorList>
    </citation>
    <scope>NUCLEOTIDE SEQUENCE</scope>
    <source>
        <strain evidence="2">CBS 262.69</strain>
    </source>
</reference>
<feature type="compositionally biased region" description="Gly residues" evidence="1">
    <location>
        <begin position="129"/>
        <end position="138"/>
    </location>
</feature>
<dbReference type="Proteomes" id="UP000799640">
    <property type="component" value="Unassembled WGS sequence"/>
</dbReference>
<protein>
    <submittedName>
        <fullName evidence="2">Uncharacterized protein</fullName>
    </submittedName>
</protein>
<gene>
    <name evidence="2" type="ORF">EJ06DRAFT_529239</name>
</gene>
<feature type="region of interest" description="Disordered" evidence="1">
    <location>
        <begin position="81"/>
        <end position="138"/>
    </location>
</feature>
<feature type="non-terminal residue" evidence="2">
    <location>
        <position position="1"/>
    </location>
</feature>
<keyword evidence="3" id="KW-1185">Reference proteome</keyword>
<evidence type="ECO:0000313" key="3">
    <source>
        <dbReference type="Proteomes" id="UP000799640"/>
    </source>
</evidence>
<proteinExistence type="predicted"/>
<dbReference type="AlphaFoldDB" id="A0A6G1HYD9"/>
<dbReference type="EMBL" id="ML996693">
    <property type="protein sequence ID" value="KAF2401073.1"/>
    <property type="molecule type" value="Genomic_DNA"/>
</dbReference>
<evidence type="ECO:0000256" key="1">
    <source>
        <dbReference type="SAM" id="MobiDB-lite"/>
    </source>
</evidence>
<name>A0A6G1HYD9_9PEZI</name>
<organism evidence="2 3">
    <name type="scientific">Trichodelitschia bisporula</name>
    <dbReference type="NCBI Taxonomy" id="703511"/>
    <lineage>
        <taxon>Eukaryota</taxon>
        <taxon>Fungi</taxon>
        <taxon>Dikarya</taxon>
        <taxon>Ascomycota</taxon>
        <taxon>Pezizomycotina</taxon>
        <taxon>Dothideomycetes</taxon>
        <taxon>Dothideomycetes incertae sedis</taxon>
        <taxon>Phaeotrichales</taxon>
        <taxon>Phaeotrichaceae</taxon>
        <taxon>Trichodelitschia</taxon>
    </lineage>
</organism>
<evidence type="ECO:0000313" key="2">
    <source>
        <dbReference type="EMBL" id="KAF2401073.1"/>
    </source>
</evidence>
<sequence length="138" mass="15451">MFCILALPRYVLQSLPNISDELFTWTPPQFPERFIELCEKFIPQINELLAEGRPVPPSTYASKSTQTDEVTPVRVAPSTYVSWSTQTDDLSRLEPPPELAQKRPLSPPQEEPLPKRHRNDVVSGRLFTGPGGALILGP</sequence>